<dbReference type="InParanoid" id="A0A167PA87"/>
<feature type="compositionally biased region" description="Basic and acidic residues" evidence="15">
    <location>
        <begin position="906"/>
        <end position="933"/>
    </location>
</feature>
<sequence>MQNTIDITPLEEEPPTKPTENVYRKRHASLMPSSSPRHSSRHYFQRRLSVPDLHRLKKEWGKYQSSGIEDLELSKLQVDLLNIQSDIPLKRPLIRVKMGSSKYYTMRSRSPTGDWNEGFVFVVTYHTQLFDTIEFDLYDQPRKRWPSNVKHLGKAKLKLSKLAGKDDIFVTFLPVYEYHIRRSLPAEILDTLQESSLRLKKMVDAAVPPAKLIGSLQIRIRYHFQQPSDVPTLAIAPYPELLQQRGCNGANSIVSESDDDQPGYYSDTASINTASPVQKLSIGTNNIINNNNDNDNDNQPRLSAVDGCIDETGVWPITTFPTGNTLSPPDNTPRNNSTSSQHNRGELAQDEHVVNSLFMNRLSTIMTSQVPCSKQNTINTFQRPNISATSSREGLNSDIDWRQNESRLELHPNSLRSSTTKTRDCQWLRAILWPVNRSKLASNRGRRYGFSQNDADETQSTLPTIRIQDANNNDNANANDNANVDNDRHKGKEKVKEKVKEQKGRIKKGAEKARYIIHSVNFGDKNFGFQWMQDSFEDVAISHPLIDSLVGLVVSGQTRAMVRALIKLANAFGQGFKVTGFQLLKAMLVLQKYYQSLPEPPPEPLIYDRTLVNDSRHYFDYALIAYGWRGLVYLGAYGQYIRGARHRRSNRMAILRYLQIPPEDLLGYEYGLRKGAAFQPSYFLAIDRSRKAIVLSIRGTWSLYDAITDLVCLYKPWKGGLVHSGMLASAQWFYTEIVPQIFRYIHHHRNELSSFIITGHSLGGGAASLLTMMVVDHLEELRDISRNPTFTLRCYSYAPVALSSQQLGSQYDRFIYSFICQDDIVGRLSYGTAMELKELVMDTIGAYETLGGWRKVMYDSETREVCFEIISKRRKQIYNNAEELYPLLYIPGKIIHIVRKREMRFGGNERHKKDGPEAGENRRGKESKRESVSKHIPGASRHTYTMHVGNRAISNEMLVTTKSVEDHMISSYRNAFSQLGASSPS</sequence>
<evidence type="ECO:0000256" key="9">
    <source>
        <dbReference type="ARBA" id="ARBA00022963"/>
    </source>
</evidence>
<dbReference type="Gene3D" id="3.40.50.1820">
    <property type="entry name" value="alpha/beta hydrolase"/>
    <property type="match status" value="1"/>
</dbReference>
<proteinExistence type="predicted"/>
<dbReference type="GeneID" id="28999135"/>
<feature type="compositionally biased region" description="Basic and acidic residues" evidence="15">
    <location>
        <begin position="485"/>
        <end position="504"/>
    </location>
</feature>
<dbReference type="PANTHER" id="PTHR45792:SF8">
    <property type="entry name" value="DIACYLGLYCEROL LIPASE-ALPHA"/>
    <property type="match status" value="1"/>
</dbReference>
<evidence type="ECO:0000256" key="14">
    <source>
        <dbReference type="ARBA" id="ARBA00026104"/>
    </source>
</evidence>
<accession>A0A167PA87</accession>
<dbReference type="CDD" id="cd00519">
    <property type="entry name" value="Lipase_3"/>
    <property type="match status" value="1"/>
</dbReference>
<feature type="compositionally biased region" description="Polar residues" evidence="15">
    <location>
        <begin position="320"/>
        <end position="342"/>
    </location>
</feature>
<dbReference type="GO" id="GO:0046872">
    <property type="term" value="F:metal ion binding"/>
    <property type="evidence" value="ECO:0007669"/>
    <property type="project" value="UniProtKB-KW"/>
</dbReference>
<keyword evidence="3" id="KW-1003">Cell membrane</keyword>
<name>A0A167PA87_PHYB8</name>
<keyword evidence="5" id="KW-0812">Transmembrane</keyword>
<evidence type="ECO:0000256" key="11">
    <source>
        <dbReference type="ARBA" id="ARBA00023098"/>
    </source>
</evidence>
<comment type="cofactor">
    <cofactor evidence="1">
        <name>Ca(2+)</name>
        <dbReference type="ChEBI" id="CHEBI:29108"/>
    </cofactor>
</comment>
<evidence type="ECO:0000256" key="10">
    <source>
        <dbReference type="ARBA" id="ARBA00022989"/>
    </source>
</evidence>
<keyword evidence="8" id="KW-0106">Calcium</keyword>
<dbReference type="InterPro" id="IPR029058">
    <property type="entry name" value="AB_hydrolase_fold"/>
</dbReference>
<evidence type="ECO:0000313" key="17">
    <source>
        <dbReference type="EMBL" id="OAD77556.1"/>
    </source>
</evidence>
<evidence type="ECO:0000256" key="4">
    <source>
        <dbReference type="ARBA" id="ARBA00022553"/>
    </source>
</evidence>
<feature type="compositionally biased region" description="Low complexity" evidence="15">
    <location>
        <begin position="470"/>
        <end position="484"/>
    </location>
</feature>
<dbReference type="Proteomes" id="UP000077315">
    <property type="component" value="Unassembled WGS sequence"/>
</dbReference>
<evidence type="ECO:0000259" key="16">
    <source>
        <dbReference type="Pfam" id="PF01764"/>
    </source>
</evidence>
<evidence type="ECO:0000256" key="2">
    <source>
        <dbReference type="ARBA" id="ARBA00004651"/>
    </source>
</evidence>
<feature type="region of interest" description="Disordered" evidence="15">
    <location>
        <begin position="906"/>
        <end position="944"/>
    </location>
</feature>
<protein>
    <recommendedName>
        <fullName evidence="14">sn-1-specific diacylglycerol lipase</fullName>
        <ecNumber evidence="14">3.1.1.116</ecNumber>
    </recommendedName>
</protein>
<evidence type="ECO:0000256" key="3">
    <source>
        <dbReference type="ARBA" id="ARBA00022475"/>
    </source>
</evidence>
<keyword evidence="12" id="KW-0472">Membrane</keyword>
<keyword evidence="18" id="KW-1185">Reference proteome</keyword>
<keyword evidence="11" id="KW-0443">Lipid metabolism</keyword>
<dbReference type="Pfam" id="PF01764">
    <property type="entry name" value="Lipase_3"/>
    <property type="match status" value="1"/>
</dbReference>
<keyword evidence="4" id="KW-0597">Phosphoprotein</keyword>
<dbReference type="AlphaFoldDB" id="A0A167PA87"/>
<evidence type="ECO:0000256" key="5">
    <source>
        <dbReference type="ARBA" id="ARBA00022692"/>
    </source>
</evidence>
<reference evidence="18" key="1">
    <citation type="submission" date="2015-06" db="EMBL/GenBank/DDBJ databases">
        <title>Expansion of signal transduction pathways in fungi by whole-genome duplication.</title>
        <authorList>
            <consortium name="DOE Joint Genome Institute"/>
            <person name="Corrochano L.M."/>
            <person name="Kuo A."/>
            <person name="Marcet-Houben M."/>
            <person name="Polaino S."/>
            <person name="Salamov A."/>
            <person name="Villalobos J.M."/>
            <person name="Alvarez M.I."/>
            <person name="Avalos J."/>
            <person name="Benito E.P."/>
            <person name="Benoit I."/>
            <person name="Burger G."/>
            <person name="Camino L.P."/>
            <person name="Canovas D."/>
            <person name="Cerda-Olmedo E."/>
            <person name="Cheng J.-F."/>
            <person name="Dominguez A."/>
            <person name="Elias M."/>
            <person name="Eslava A.P."/>
            <person name="Glaser F."/>
            <person name="Grimwood J."/>
            <person name="Gutierrez G."/>
            <person name="Heitman J."/>
            <person name="Henrissat B."/>
            <person name="Iturriaga E.A."/>
            <person name="Lang B.F."/>
            <person name="Lavin J.L."/>
            <person name="Lee S."/>
            <person name="Li W."/>
            <person name="Lindquist E."/>
            <person name="Lopez-Garcia S."/>
            <person name="Luque E.M."/>
            <person name="Marcos A.T."/>
            <person name="Martin J."/>
            <person name="McCluskey K."/>
            <person name="Medina H.R."/>
            <person name="Miralles-Duran A."/>
            <person name="Miyazaki A."/>
            <person name="Munoz-Torres E."/>
            <person name="Oguiza J.A."/>
            <person name="Ohm R."/>
            <person name="Olmedo M."/>
            <person name="Orejas M."/>
            <person name="Ortiz-Castellanos L."/>
            <person name="Pisabarro A.G."/>
            <person name="Rodriguez-Romero J."/>
            <person name="Ruiz-Herrera J."/>
            <person name="Ruiz-Vazquez R."/>
            <person name="Sanz C."/>
            <person name="Schackwitz W."/>
            <person name="Schmutz J."/>
            <person name="Shahriari M."/>
            <person name="Shelest E."/>
            <person name="Silva-Franco F."/>
            <person name="Soanes D."/>
            <person name="Syed K."/>
            <person name="Tagua V.G."/>
            <person name="Talbot N.J."/>
            <person name="Thon M."/>
            <person name="De vries R.P."/>
            <person name="Wiebenga A."/>
            <person name="Yadav J.S."/>
            <person name="Braun E.L."/>
            <person name="Baker S."/>
            <person name="Garre V."/>
            <person name="Horwitz B."/>
            <person name="Torres-Martinez S."/>
            <person name="Idnurm A."/>
            <person name="Herrera-Estrella A."/>
            <person name="Gabaldon T."/>
            <person name="Grigoriev I.V."/>
        </authorList>
    </citation>
    <scope>NUCLEOTIDE SEQUENCE [LARGE SCALE GENOMIC DNA]</scope>
    <source>
        <strain evidence="18">NRRL 1555(-)</strain>
    </source>
</reference>
<feature type="region of interest" description="Disordered" evidence="15">
    <location>
        <begin position="320"/>
        <end position="347"/>
    </location>
</feature>
<dbReference type="OrthoDB" id="438440at2759"/>
<keyword evidence="7" id="KW-0378">Hydrolase</keyword>
<dbReference type="PANTHER" id="PTHR45792">
    <property type="entry name" value="DIACYLGLYCEROL LIPASE HOMOLOG-RELATED"/>
    <property type="match status" value="1"/>
</dbReference>
<evidence type="ECO:0000256" key="7">
    <source>
        <dbReference type="ARBA" id="ARBA00022801"/>
    </source>
</evidence>
<evidence type="ECO:0000256" key="8">
    <source>
        <dbReference type="ARBA" id="ARBA00022837"/>
    </source>
</evidence>
<keyword evidence="6" id="KW-0479">Metal-binding</keyword>
<dbReference type="InterPro" id="IPR002921">
    <property type="entry name" value="Fungal_lipase-type"/>
</dbReference>
<feature type="domain" description="Fungal lipase-type" evidence="16">
    <location>
        <begin position="694"/>
        <end position="829"/>
    </location>
</feature>
<evidence type="ECO:0000256" key="13">
    <source>
        <dbReference type="ARBA" id="ARBA00024531"/>
    </source>
</evidence>
<dbReference type="GO" id="GO:0016042">
    <property type="term" value="P:lipid catabolic process"/>
    <property type="evidence" value="ECO:0007669"/>
    <property type="project" value="UniProtKB-KW"/>
</dbReference>
<evidence type="ECO:0000256" key="15">
    <source>
        <dbReference type="SAM" id="MobiDB-lite"/>
    </source>
</evidence>
<dbReference type="InterPro" id="IPR052214">
    <property type="entry name" value="DAG_Lipase-Related"/>
</dbReference>
<organism evidence="17 18">
    <name type="scientific">Phycomyces blakesleeanus (strain ATCC 8743b / DSM 1359 / FGSC 10004 / NBRC 33097 / NRRL 1555)</name>
    <dbReference type="NCBI Taxonomy" id="763407"/>
    <lineage>
        <taxon>Eukaryota</taxon>
        <taxon>Fungi</taxon>
        <taxon>Fungi incertae sedis</taxon>
        <taxon>Mucoromycota</taxon>
        <taxon>Mucoromycotina</taxon>
        <taxon>Mucoromycetes</taxon>
        <taxon>Mucorales</taxon>
        <taxon>Phycomycetaceae</taxon>
        <taxon>Phycomyces</taxon>
    </lineage>
</organism>
<evidence type="ECO:0000256" key="12">
    <source>
        <dbReference type="ARBA" id="ARBA00023136"/>
    </source>
</evidence>
<evidence type="ECO:0000256" key="6">
    <source>
        <dbReference type="ARBA" id="ARBA00022723"/>
    </source>
</evidence>
<dbReference type="GO" id="GO:0016298">
    <property type="term" value="F:lipase activity"/>
    <property type="evidence" value="ECO:0007669"/>
    <property type="project" value="TreeGrafter"/>
</dbReference>
<keyword evidence="9" id="KW-0442">Lipid degradation</keyword>
<evidence type="ECO:0000313" key="18">
    <source>
        <dbReference type="Proteomes" id="UP000077315"/>
    </source>
</evidence>
<dbReference type="SUPFAM" id="SSF53474">
    <property type="entry name" value="alpha/beta-Hydrolases"/>
    <property type="match status" value="1"/>
</dbReference>
<comment type="subcellular location">
    <subcellularLocation>
        <location evidence="2">Cell membrane</location>
        <topology evidence="2">Multi-pass membrane protein</topology>
    </subcellularLocation>
</comment>
<dbReference type="VEuPathDB" id="FungiDB:PHYBLDRAFT_179903"/>
<dbReference type="GO" id="GO:0005886">
    <property type="term" value="C:plasma membrane"/>
    <property type="evidence" value="ECO:0007669"/>
    <property type="project" value="UniProtKB-SubCell"/>
</dbReference>
<comment type="catalytic activity">
    <reaction evidence="13">
        <text>a 1,2-diacyl-sn-glycerol + H2O = a 2-acylglycerol + a fatty acid + H(+)</text>
        <dbReference type="Rhea" id="RHEA:33275"/>
        <dbReference type="ChEBI" id="CHEBI:15377"/>
        <dbReference type="ChEBI" id="CHEBI:15378"/>
        <dbReference type="ChEBI" id="CHEBI:17389"/>
        <dbReference type="ChEBI" id="CHEBI:17815"/>
        <dbReference type="ChEBI" id="CHEBI:28868"/>
        <dbReference type="EC" id="3.1.1.116"/>
    </reaction>
    <physiologicalReaction direction="left-to-right" evidence="13">
        <dbReference type="Rhea" id="RHEA:33276"/>
    </physiologicalReaction>
</comment>
<keyword evidence="10" id="KW-1133">Transmembrane helix</keyword>
<gene>
    <name evidence="17" type="ORF">PHYBLDRAFT_179903</name>
</gene>
<dbReference type="RefSeq" id="XP_018295596.1">
    <property type="nucleotide sequence ID" value="XM_018438229.1"/>
</dbReference>
<evidence type="ECO:0000256" key="1">
    <source>
        <dbReference type="ARBA" id="ARBA00001913"/>
    </source>
</evidence>
<dbReference type="EC" id="3.1.1.116" evidence="14"/>
<feature type="region of interest" description="Disordered" evidence="15">
    <location>
        <begin position="470"/>
        <end position="504"/>
    </location>
</feature>
<dbReference type="EMBL" id="KV440974">
    <property type="protein sequence ID" value="OAD77556.1"/>
    <property type="molecule type" value="Genomic_DNA"/>
</dbReference>